<reference evidence="2 3" key="1">
    <citation type="submission" date="2024-04" db="EMBL/GenBank/DDBJ databases">
        <title>Tritrichomonas musculus Genome.</title>
        <authorList>
            <person name="Alves-Ferreira E."/>
            <person name="Grigg M."/>
            <person name="Lorenzi H."/>
            <person name="Galac M."/>
        </authorList>
    </citation>
    <scope>NUCLEOTIDE SEQUENCE [LARGE SCALE GENOMIC DNA]</scope>
    <source>
        <strain evidence="2 3">EAF2021</strain>
    </source>
</reference>
<feature type="coiled-coil region" evidence="1">
    <location>
        <begin position="121"/>
        <end position="159"/>
    </location>
</feature>
<accession>A0ABR2JTX9</accession>
<keyword evidence="1" id="KW-0175">Coiled coil</keyword>
<organism evidence="2 3">
    <name type="scientific">Tritrichomonas musculus</name>
    <dbReference type="NCBI Taxonomy" id="1915356"/>
    <lineage>
        <taxon>Eukaryota</taxon>
        <taxon>Metamonada</taxon>
        <taxon>Parabasalia</taxon>
        <taxon>Tritrichomonadida</taxon>
        <taxon>Tritrichomonadidae</taxon>
        <taxon>Tritrichomonas</taxon>
    </lineage>
</organism>
<dbReference type="EMBL" id="JAPFFF010000009">
    <property type="protein sequence ID" value="KAK8882204.1"/>
    <property type="molecule type" value="Genomic_DNA"/>
</dbReference>
<gene>
    <name evidence="2" type="ORF">M9Y10_044845</name>
</gene>
<evidence type="ECO:0000256" key="1">
    <source>
        <dbReference type="SAM" id="Coils"/>
    </source>
</evidence>
<protein>
    <submittedName>
        <fullName evidence="2">Uncharacterized protein</fullName>
    </submittedName>
</protein>
<evidence type="ECO:0000313" key="2">
    <source>
        <dbReference type="EMBL" id="KAK8882204.1"/>
    </source>
</evidence>
<sequence length="230" mass="27187">MEEQKFDISNPNNFVWHGPKAHDFDEETYTRLCNLRKQVKSTISRQKRKDYSKAYLIRKKNFLESLANQMLLTLDIYTAALKVDNRKLTTKNFGISASISELTLRKKYNKAKFQSAIANNSQEYENEVKKKSEEFQETIKQLRAKADAKKKEVEDLGKNARKYREWAKLNENFYNLQKKRVNLENSIRRMRSSNSNQLYGNDNQNCPKSNLFNDETSFVHRNFFGKNDDL</sequence>
<keyword evidence="3" id="KW-1185">Reference proteome</keyword>
<evidence type="ECO:0000313" key="3">
    <source>
        <dbReference type="Proteomes" id="UP001470230"/>
    </source>
</evidence>
<name>A0ABR2JTX9_9EUKA</name>
<comment type="caution">
    <text evidence="2">The sequence shown here is derived from an EMBL/GenBank/DDBJ whole genome shotgun (WGS) entry which is preliminary data.</text>
</comment>
<proteinExistence type="predicted"/>
<dbReference type="Proteomes" id="UP001470230">
    <property type="component" value="Unassembled WGS sequence"/>
</dbReference>